<feature type="domain" description="DUF2087" evidence="1">
    <location>
        <begin position="87"/>
        <end position="156"/>
    </location>
</feature>
<reference evidence="2" key="1">
    <citation type="journal article" date="2014" name="Int. J. Syst. Evol. Microbiol.">
        <title>Complete genome sequence of Corynebacterium casei LMG S-19264T (=DSM 44701T), isolated from a smear-ripened cheese.</title>
        <authorList>
            <consortium name="US DOE Joint Genome Institute (JGI-PGF)"/>
            <person name="Walter F."/>
            <person name="Albersmeier A."/>
            <person name="Kalinowski J."/>
            <person name="Ruckert C."/>
        </authorList>
    </citation>
    <scope>NUCLEOTIDE SEQUENCE</scope>
    <source>
        <strain evidence="2">KCTC 23310</strain>
    </source>
</reference>
<evidence type="ECO:0000259" key="1">
    <source>
        <dbReference type="Pfam" id="PF09860"/>
    </source>
</evidence>
<keyword evidence="3" id="KW-1185">Reference proteome</keyword>
<dbReference type="EMBL" id="BMYJ01000005">
    <property type="protein sequence ID" value="GHC56846.1"/>
    <property type="molecule type" value="Genomic_DNA"/>
</dbReference>
<dbReference type="AlphaFoldDB" id="A0A918TNX0"/>
<dbReference type="Proteomes" id="UP000638981">
    <property type="component" value="Unassembled WGS sequence"/>
</dbReference>
<proteinExistence type="predicted"/>
<protein>
    <recommendedName>
        <fullName evidence="1">DUF2087 domain-containing protein</fullName>
    </recommendedName>
</protein>
<dbReference type="InterPro" id="IPR018656">
    <property type="entry name" value="DUF2087"/>
</dbReference>
<comment type="caution">
    <text evidence="2">The sequence shown here is derived from an EMBL/GenBank/DDBJ whole genome shotgun (WGS) entry which is preliminary data.</text>
</comment>
<evidence type="ECO:0000313" key="3">
    <source>
        <dbReference type="Proteomes" id="UP000638981"/>
    </source>
</evidence>
<sequence>MTRPVLSLTIDDLSPFARRLHQALAQAGSAPSHLALMNMLARAGGWQNFQHFRSGALAQIEPAGSMMVVDQPRVTQALRHFDGQGLLLRWPAKTNLQHLAVWGLWSQLPKGAVMTEQEISSRLNRLHLFGDAAILRRTMVELGLVKRTADGREYRREERAPAPTERALIRHLHVRSAS</sequence>
<dbReference type="Pfam" id="PF09860">
    <property type="entry name" value="DUF2087"/>
    <property type="match status" value="1"/>
</dbReference>
<reference evidence="2" key="2">
    <citation type="submission" date="2020-09" db="EMBL/GenBank/DDBJ databases">
        <authorList>
            <person name="Sun Q."/>
            <person name="Kim S."/>
        </authorList>
    </citation>
    <scope>NUCLEOTIDE SEQUENCE</scope>
    <source>
        <strain evidence="2">KCTC 23310</strain>
    </source>
</reference>
<gene>
    <name evidence="2" type="ORF">GCM10007315_20300</name>
</gene>
<name>A0A918TNX0_9RHOB</name>
<organism evidence="2 3">
    <name type="scientific">Neogemmobacter tilapiae</name>
    <dbReference type="NCBI Taxonomy" id="875041"/>
    <lineage>
        <taxon>Bacteria</taxon>
        <taxon>Pseudomonadati</taxon>
        <taxon>Pseudomonadota</taxon>
        <taxon>Alphaproteobacteria</taxon>
        <taxon>Rhodobacterales</taxon>
        <taxon>Paracoccaceae</taxon>
        <taxon>Neogemmobacter</taxon>
    </lineage>
</organism>
<evidence type="ECO:0000313" key="2">
    <source>
        <dbReference type="EMBL" id="GHC56846.1"/>
    </source>
</evidence>
<accession>A0A918TNX0</accession>
<dbReference type="RefSeq" id="WP_189411540.1">
    <property type="nucleotide sequence ID" value="NZ_BMYJ01000005.1"/>
</dbReference>